<keyword evidence="3" id="KW-1185">Reference proteome</keyword>
<evidence type="ECO:0008006" key="4">
    <source>
        <dbReference type="Google" id="ProtNLM"/>
    </source>
</evidence>
<keyword evidence="1" id="KW-1133">Transmembrane helix</keyword>
<dbReference type="Pfam" id="PF10604">
    <property type="entry name" value="Polyketide_cyc2"/>
    <property type="match status" value="1"/>
</dbReference>
<reference evidence="2 3" key="1">
    <citation type="journal article" date="2014" name="Int. J. Syst. Evol. Microbiol.">
        <title>Complete genome sequence of Corynebacterium casei LMG S-19264T (=DSM 44701T), isolated from a smear-ripened cheese.</title>
        <authorList>
            <consortium name="US DOE Joint Genome Institute (JGI-PGF)"/>
            <person name="Walter F."/>
            <person name="Albersmeier A."/>
            <person name="Kalinowski J."/>
            <person name="Ruckert C."/>
        </authorList>
    </citation>
    <scope>NUCLEOTIDE SEQUENCE [LARGE SCALE GENOMIC DNA]</scope>
    <source>
        <strain evidence="2 3">NBRC 110095</strain>
    </source>
</reference>
<dbReference type="SUPFAM" id="SSF55961">
    <property type="entry name" value="Bet v1-like"/>
    <property type="match status" value="1"/>
</dbReference>
<dbReference type="CDD" id="cd07822">
    <property type="entry name" value="SRPBCC_4"/>
    <property type="match status" value="1"/>
</dbReference>
<sequence>MISKWVIGFIIVLVILVVLYVLGRKSVHSEVFIPVSPDKVWSVIVDTQKYPEWNPVMEVLDGELKEGQTVRYRFHQDEDNSYEIPSKVKKIEPSSLLNQTGGMVGMLTFNHRYVLTPESNGTRVVIHEDYRGVGAAFWNPAPVGAAYERLNQAIKVRATALYLPE</sequence>
<feature type="transmembrane region" description="Helical" evidence="1">
    <location>
        <begin position="6"/>
        <end position="23"/>
    </location>
</feature>
<proteinExistence type="predicted"/>
<comment type="caution">
    <text evidence="2">The sequence shown here is derived from an EMBL/GenBank/DDBJ whole genome shotgun (WGS) entry which is preliminary data.</text>
</comment>
<evidence type="ECO:0000313" key="3">
    <source>
        <dbReference type="Proteomes" id="UP001156870"/>
    </source>
</evidence>
<dbReference type="InterPro" id="IPR023393">
    <property type="entry name" value="START-like_dom_sf"/>
</dbReference>
<keyword evidence="1" id="KW-0472">Membrane</keyword>
<dbReference type="Proteomes" id="UP001156870">
    <property type="component" value="Unassembled WGS sequence"/>
</dbReference>
<protein>
    <recommendedName>
        <fullName evidence="4">SRPBCC domain-containing protein</fullName>
    </recommendedName>
</protein>
<accession>A0AA37T490</accession>
<dbReference type="AlphaFoldDB" id="A0AA37T490"/>
<dbReference type="EMBL" id="BSPD01000062">
    <property type="protein sequence ID" value="GLS26828.1"/>
    <property type="molecule type" value="Genomic_DNA"/>
</dbReference>
<dbReference type="RefSeq" id="WP_232593632.1">
    <property type="nucleotide sequence ID" value="NZ_BSPD01000062.1"/>
</dbReference>
<gene>
    <name evidence="2" type="ORF">GCM10007877_25470</name>
</gene>
<evidence type="ECO:0000313" key="2">
    <source>
        <dbReference type="EMBL" id="GLS26828.1"/>
    </source>
</evidence>
<name>A0AA37T490_9GAMM</name>
<dbReference type="InterPro" id="IPR019587">
    <property type="entry name" value="Polyketide_cyclase/dehydratase"/>
</dbReference>
<keyword evidence="1" id="KW-0812">Transmembrane</keyword>
<dbReference type="Gene3D" id="3.30.530.20">
    <property type="match status" value="1"/>
</dbReference>
<organism evidence="2 3">
    <name type="scientific">Marinibactrum halimedae</name>
    <dbReference type="NCBI Taxonomy" id="1444977"/>
    <lineage>
        <taxon>Bacteria</taxon>
        <taxon>Pseudomonadati</taxon>
        <taxon>Pseudomonadota</taxon>
        <taxon>Gammaproteobacteria</taxon>
        <taxon>Cellvibrionales</taxon>
        <taxon>Cellvibrionaceae</taxon>
        <taxon>Marinibactrum</taxon>
    </lineage>
</organism>
<evidence type="ECO:0000256" key="1">
    <source>
        <dbReference type="SAM" id="Phobius"/>
    </source>
</evidence>